<keyword evidence="3" id="KW-1185">Reference proteome</keyword>
<accession>A0AAV7RNJ0</accession>
<evidence type="ECO:0000256" key="1">
    <source>
        <dbReference type="SAM" id="MobiDB-lite"/>
    </source>
</evidence>
<sequence>MNRASPSPRPTLLPRLPSAPALAHSPAPAPYGLGTHKDCASSHLGSVQARAGMARVSVPLGPLPQQGQSSLDCVNLTQFCGTAGLRYFLAGQGSPGRYRHWSGVLRAITVGAASSPVRSSISAPGVPSDSAKIPHLLLLHFGLCRACLARPSLPHEPCWWLLGWVPGLQLSRAHPPGHSRPICSGVSQPHSEPGDDRKRAKNHVIRFLSGQASLSLPHQLRPTSTFHAALP</sequence>
<dbReference type="Proteomes" id="UP001066276">
    <property type="component" value="Chromosome 5"/>
</dbReference>
<feature type="region of interest" description="Disordered" evidence="1">
    <location>
        <begin position="1"/>
        <end position="20"/>
    </location>
</feature>
<protein>
    <submittedName>
        <fullName evidence="2">Uncharacterized protein</fullName>
    </submittedName>
</protein>
<name>A0AAV7RNJ0_PLEWA</name>
<comment type="caution">
    <text evidence="2">The sequence shown here is derived from an EMBL/GenBank/DDBJ whole genome shotgun (WGS) entry which is preliminary data.</text>
</comment>
<dbReference type="AlphaFoldDB" id="A0AAV7RNJ0"/>
<dbReference type="EMBL" id="JANPWB010000009">
    <property type="protein sequence ID" value="KAJ1154137.1"/>
    <property type="molecule type" value="Genomic_DNA"/>
</dbReference>
<evidence type="ECO:0000313" key="2">
    <source>
        <dbReference type="EMBL" id="KAJ1154137.1"/>
    </source>
</evidence>
<feature type="region of interest" description="Disordered" evidence="1">
    <location>
        <begin position="179"/>
        <end position="198"/>
    </location>
</feature>
<reference evidence="2" key="1">
    <citation type="journal article" date="2022" name="bioRxiv">
        <title>Sequencing and chromosome-scale assembly of the giantPleurodeles waltlgenome.</title>
        <authorList>
            <person name="Brown T."/>
            <person name="Elewa A."/>
            <person name="Iarovenko S."/>
            <person name="Subramanian E."/>
            <person name="Araus A.J."/>
            <person name="Petzold A."/>
            <person name="Susuki M."/>
            <person name="Suzuki K.-i.T."/>
            <person name="Hayashi T."/>
            <person name="Toyoda A."/>
            <person name="Oliveira C."/>
            <person name="Osipova E."/>
            <person name="Leigh N.D."/>
            <person name="Simon A."/>
            <person name="Yun M.H."/>
        </authorList>
    </citation>
    <scope>NUCLEOTIDE SEQUENCE</scope>
    <source>
        <strain evidence="2">20211129_DDA</strain>
        <tissue evidence="2">Liver</tissue>
    </source>
</reference>
<evidence type="ECO:0000313" key="3">
    <source>
        <dbReference type="Proteomes" id="UP001066276"/>
    </source>
</evidence>
<organism evidence="2 3">
    <name type="scientific">Pleurodeles waltl</name>
    <name type="common">Iberian ribbed newt</name>
    <dbReference type="NCBI Taxonomy" id="8319"/>
    <lineage>
        <taxon>Eukaryota</taxon>
        <taxon>Metazoa</taxon>
        <taxon>Chordata</taxon>
        <taxon>Craniata</taxon>
        <taxon>Vertebrata</taxon>
        <taxon>Euteleostomi</taxon>
        <taxon>Amphibia</taxon>
        <taxon>Batrachia</taxon>
        <taxon>Caudata</taxon>
        <taxon>Salamandroidea</taxon>
        <taxon>Salamandridae</taxon>
        <taxon>Pleurodelinae</taxon>
        <taxon>Pleurodeles</taxon>
    </lineage>
</organism>
<gene>
    <name evidence="2" type="ORF">NDU88_006891</name>
</gene>
<proteinExistence type="predicted"/>